<evidence type="ECO:0000259" key="2">
    <source>
        <dbReference type="Pfam" id="PF00930"/>
    </source>
</evidence>
<dbReference type="Pfam" id="PF00930">
    <property type="entry name" value="DPPIV_N"/>
    <property type="match status" value="1"/>
</dbReference>
<feature type="domain" description="Dipeptidylpeptidase IV N-terminal" evidence="2">
    <location>
        <begin position="91"/>
        <end position="393"/>
    </location>
</feature>
<dbReference type="Gene3D" id="3.40.50.1820">
    <property type="entry name" value="alpha/beta hydrolase"/>
    <property type="match status" value="1"/>
</dbReference>
<dbReference type="InterPro" id="IPR001375">
    <property type="entry name" value="Peptidase_S9_cat"/>
</dbReference>
<dbReference type="SUPFAM" id="SSF53474">
    <property type="entry name" value="alpha/beta-Hydrolases"/>
    <property type="match status" value="1"/>
</dbReference>
<evidence type="ECO:0000313" key="3">
    <source>
        <dbReference type="EMBL" id="MET8439075.1"/>
    </source>
</evidence>
<dbReference type="InterPro" id="IPR050278">
    <property type="entry name" value="Serine_Prot_S9B/DPPIV"/>
</dbReference>
<dbReference type="PANTHER" id="PTHR11731">
    <property type="entry name" value="PROTEASE FAMILY S9B,C DIPEPTIDYL-PEPTIDASE IV-RELATED"/>
    <property type="match status" value="1"/>
</dbReference>
<feature type="domain" description="Peptidase S9 prolyl oligopeptidase catalytic" evidence="1">
    <location>
        <begin position="504"/>
        <end position="701"/>
    </location>
</feature>
<protein>
    <submittedName>
        <fullName evidence="3">Prolyl oligopeptidase family serine peptidase</fullName>
    </submittedName>
</protein>
<evidence type="ECO:0000313" key="4">
    <source>
        <dbReference type="Proteomes" id="UP001550044"/>
    </source>
</evidence>
<gene>
    <name evidence="3" type="ORF">ABZV61_41730</name>
</gene>
<reference evidence="3 4" key="1">
    <citation type="submission" date="2024-06" db="EMBL/GenBank/DDBJ databases">
        <title>The Natural Products Discovery Center: Release of the First 8490 Sequenced Strains for Exploring Actinobacteria Biosynthetic Diversity.</title>
        <authorList>
            <person name="Kalkreuter E."/>
            <person name="Kautsar S.A."/>
            <person name="Yang D."/>
            <person name="Bader C.D."/>
            <person name="Teijaro C.N."/>
            <person name="Fluegel L."/>
            <person name="Davis C.M."/>
            <person name="Simpson J.R."/>
            <person name="Lauterbach L."/>
            <person name="Steele A.D."/>
            <person name="Gui C."/>
            <person name="Meng S."/>
            <person name="Li G."/>
            <person name="Viehrig K."/>
            <person name="Ye F."/>
            <person name="Su P."/>
            <person name="Kiefer A.F."/>
            <person name="Nichols A."/>
            <person name="Cepeda A.J."/>
            <person name="Yan W."/>
            <person name="Fan B."/>
            <person name="Jiang Y."/>
            <person name="Adhikari A."/>
            <person name="Zheng C.-J."/>
            <person name="Schuster L."/>
            <person name="Cowan T.M."/>
            <person name="Smanski M.J."/>
            <person name="Chevrette M.G."/>
            <person name="De Carvalho L.P.S."/>
            <person name="Shen B."/>
        </authorList>
    </citation>
    <scope>NUCLEOTIDE SEQUENCE [LARGE SCALE GENOMIC DNA]</scope>
    <source>
        <strain evidence="3 4">NPDC005137</strain>
    </source>
</reference>
<dbReference type="SUPFAM" id="SSF82171">
    <property type="entry name" value="DPP6 N-terminal domain-like"/>
    <property type="match status" value="1"/>
</dbReference>
<dbReference type="Pfam" id="PF00326">
    <property type="entry name" value="Peptidase_S9"/>
    <property type="match status" value="1"/>
</dbReference>
<name>A0ABV2UMK0_9ACTN</name>
<dbReference type="Proteomes" id="UP001550044">
    <property type="component" value="Unassembled WGS sequence"/>
</dbReference>
<sequence>MPDTLDDFPARYARTRRFTLGAPASVTVSPDGRRVLFLRSAAGDDPHTLLWLHQDGRERPLTADGPDRPALPPVTGYATDRQARLAAVAADGELWAVPISDERPRRLKVPGPVRDPRPSPDGSHIAYVSGGALRLVRADGSGDRALAEPEGPDVAYGLPEYAATASIGRTRGYWWAPGGSALLVARVDSCEVALRHISDPVHPERVPRPQRYPAAGTANARVTLHVISIDGGKVPVRLPKVAAPVPDAAGPWRDGAFEYLVAADWTDAGPVATVQSRDQRTVQVLAVDPADGQTTVLHTATDPYWVQVPPGLPLVRRDLLVLPAVVNDVRTLRITAGDAEPVTAPDGLQVRAVQGADGGRVWFTASRDPWETHVWSYAPAEGFRRLTDLPGEHTATAAGGTVVLDSRTPEGRTVTLLREPSGPPRAEATAPAPAALPIAVTTHPYGITARPELLELGPDRLAARLHLPSWHQAGDDRLPVLLSPYGGPGMQVVTRAAGWPWEVCQWFAEQGFAVLAVDGRGTPGRGVAWQRTVWGDRIRPAVEDQVTALHYAAKHCPALDTAQVAIRGWSYGGYLAAGAVLHRPDVFHAAVAGAAPADQTQYDTYWQERYLGHPEITPETYRRSSLIPYADRLRRPLLLVHGVEDDNVHLLHTLRLSAALLATGRQHSVLPLAGTGHINNRPGTADTLLWLELDFLRRSLGVRSAADGTKHGTERGQLQPQRS</sequence>
<dbReference type="InterPro" id="IPR029058">
    <property type="entry name" value="AB_hydrolase_fold"/>
</dbReference>
<comment type="caution">
    <text evidence="3">The sequence shown here is derived from an EMBL/GenBank/DDBJ whole genome shotgun (WGS) entry which is preliminary data.</text>
</comment>
<organism evidence="3 4">
    <name type="scientific">Streptomyces sp. 900116325</name>
    <dbReference type="NCBI Taxonomy" id="3154295"/>
    <lineage>
        <taxon>Bacteria</taxon>
        <taxon>Bacillati</taxon>
        <taxon>Actinomycetota</taxon>
        <taxon>Actinomycetes</taxon>
        <taxon>Kitasatosporales</taxon>
        <taxon>Streptomycetaceae</taxon>
        <taxon>Streptomyces</taxon>
    </lineage>
</organism>
<dbReference type="PANTHER" id="PTHR11731:SF193">
    <property type="entry name" value="DIPEPTIDYL PEPTIDASE 9"/>
    <property type="match status" value="1"/>
</dbReference>
<dbReference type="EMBL" id="JBEXIP010000086">
    <property type="protein sequence ID" value="MET8439075.1"/>
    <property type="molecule type" value="Genomic_DNA"/>
</dbReference>
<proteinExistence type="predicted"/>
<accession>A0ABV2UMK0</accession>
<dbReference type="InterPro" id="IPR002469">
    <property type="entry name" value="Peptidase_S9B_N"/>
</dbReference>
<dbReference type="RefSeq" id="WP_356713497.1">
    <property type="nucleotide sequence ID" value="NZ_JBEXIP010000086.1"/>
</dbReference>
<dbReference type="Gene3D" id="2.140.10.30">
    <property type="entry name" value="Dipeptidylpeptidase IV, N-terminal domain"/>
    <property type="match status" value="1"/>
</dbReference>
<evidence type="ECO:0000259" key="1">
    <source>
        <dbReference type="Pfam" id="PF00326"/>
    </source>
</evidence>
<keyword evidence="4" id="KW-1185">Reference proteome</keyword>